<dbReference type="GO" id="GO:0006233">
    <property type="term" value="P:dTDP biosynthetic process"/>
    <property type="evidence" value="ECO:0007669"/>
    <property type="project" value="InterPro"/>
</dbReference>
<dbReference type="GO" id="GO:0005739">
    <property type="term" value="C:mitochondrion"/>
    <property type="evidence" value="ECO:0007669"/>
    <property type="project" value="TreeGrafter"/>
</dbReference>
<dbReference type="GO" id="GO:0005634">
    <property type="term" value="C:nucleus"/>
    <property type="evidence" value="ECO:0007669"/>
    <property type="project" value="TreeGrafter"/>
</dbReference>
<keyword evidence="8" id="KW-0067">ATP-binding</keyword>
<name>A0A7R8YL25_HERIL</name>
<keyword evidence="7" id="KW-0418">Kinase</keyword>
<evidence type="ECO:0000313" key="11">
    <source>
        <dbReference type="Proteomes" id="UP000594454"/>
    </source>
</evidence>
<dbReference type="OrthoDB" id="425602at2759"/>
<dbReference type="InterPro" id="IPR039430">
    <property type="entry name" value="Thymidylate_kin-like_dom"/>
</dbReference>
<dbReference type="GO" id="GO:0005524">
    <property type="term" value="F:ATP binding"/>
    <property type="evidence" value="ECO:0007669"/>
    <property type="project" value="UniProtKB-KW"/>
</dbReference>
<comment type="pathway">
    <text evidence="1">Pyrimidine metabolism; dTTP biosynthesis.</text>
</comment>
<dbReference type="GO" id="GO:0005829">
    <property type="term" value="C:cytosol"/>
    <property type="evidence" value="ECO:0007669"/>
    <property type="project" value="TreeGrafter"/>
</dbReference>
<keyword evidence="6" id="KW-0547">Nucleotide-binding</keyword>
<dbReference type="Gene3D" id="3.40.50.300">
    <property type="entry name" value="P-loop containing nucleotide triphosphate hydrolases"/>
    <property type="match status" value="1"/>
</dbReference>
<keyword evidence="5" id="KW-0545">Nucleotide biosynthesis</keyword>
<dbReference type="EMBL" id="LR899009">
    <property type="protein sequence ID" value="CAD7077130.1"/>
    <property type="molecule type" value="Genomic_DNA"/>
</dbReference>
<dbReference type="GO" id="GO:0004798">
    <property type="term" value="F:dTMP kinase activity"/>
    <property type="evidence" value="ECO:0007669"/>
    <property type="project" value="UniProtKB-EC"/>
</dbReference>
<feature type="domain" description="Thymidylate kinase-like" evidence="9">
    <location>
        <begin position="2"/>
        <end position="101"/>
    </location>
</feature>
<evidence type="ECO:0000256" key="4">
    <source>
        <dbReference type="ARBA" id="ARBA00022679"/>
    </source>
</evidence>
<dbReference type="PANTHER" id="PTHR10344">
    <property type="entry name" value="THYMIDYLATE KINASE"/>
    <property type="match status" value="1"/>
</dbReference>
<dbReference type="FunCoup" id="A0A7R8YL25">
    <property type="interactions" value="1559"/>
</dbReference>
<dbReference type="Pfam" id="PF02223">
    <property type="entry name" value="Thymidylate_kin"/>
    <property type="match status" value="1"/>
</dbReference>
<protein>
    <recommendedName>
        <fullName evidence="3">dTMP kinase</fullName>
        <ecNumber evidence="3">2.7.4.9</ecNumber>
    </recommendedName>
</protein>
<dbReference type="GO" id="GO:0004550">
    <property type="term" value="F:nucleoside diphosphate kinase activity"/>
    <property type="evidence" value="ECO:0007669"/>
    <property type="project" value="TreeGrafter"/>
</dbReference>
<dbReference type="AlphaFoldDB" id="A0A7R8YL25"/>
<evidence type="ECO:0000256" key="1">
    <source>
        <dbReference type="ARBA" id="ARBA00004992"/>
    </source>
</evidence>
<evidence type="ECO:0000256" key="8">
    <source>
        <dbReference type="ARBA" id="ARBA00022840"/>
    </source>
</evidence>
<dbReference type="Proteomes" id="UP000594454">
    <property type="component" value="Chromosome 1"/>
</dbReference>
<keyword evidence="11" id="KW-1185">Reference proteome</keyword>
<evidence type="ECO:0000256" key="7">
    <source>
        <dbReference type="ARBA" id="ARBA00022777"/>
    </source>
</evidence>
<sequence>MKQLLVNGTTLIVDRYSYSGVAFSTTKGLDLEWCKGPETGLPRPDRVFFLQINPTALENRGGFGNERFETTDFQEKVLKIYKQLHDDSWVYIDAFRDRHVILKEIADQTLKVIEKCKTEKLSTLW</sequence>
<dbReference type="GO" id="GO:0006227">
    <property type="term" value="P:dUDP biosynthetic process"/>
    <property type="evidence" value="ECO:0007669"/>
    <property type="project" value="TreeGrafter"/>
</dbReference>
<reference evidence="10 11" key="1">
    <citation type="submission" date="2020-11" db="EMBL/GenBank/DDBJ databases">
        <authorList>
            <person name="Wallbank WR R."/>
            <person name="Pardo Diaz C."/>
            <person name="Kozak K."/>
            <person name="Martin S."/>
            <person name="Jiggins C."/>
            <person name="Moest M."/>
            <person name="Warren A I."/>
            <person name="Generalovic N T."/>
            <person name="Byers J.R.P. K."/>
            <person name="Montejo-Kovacevich G."/>
            <person name="Yen C E."/>
        </authorList>
    </citation>
    <scope>NUCLEOTIDE SEQUENCE [LARGE SCALE GENOMIC DNA]</scope>
</reference>
<evidence type="ECO:0000256" key="5">
    <source>
        <dbReference type="ARBA" id="ARBA00022727"/>
    </source>
</evidence>
<evidence type="ECO:0000256" key="3">
    <source>
        <dbReference type="ARBA" id="ARBA00012980"/>
    </source>
</evidence>
<dbReference type="InParanoid" id="A0A7R8YL25"/>
<dbReference type="PANTHER" id="PTHR10344:SF1">
    <property type="entry name" value="THYMIDYLATE KINASE"/>
    <property type="match status" value="1"/>
</dbReference>
<dbReference type="PROSITE" id="PS01331">
    <property type="entry name" value="THYMIDYLATE_KINASE"/>
    <property type="match status" value="1"/>
</dbReference>
<dbReference type="GO" id="GO:0006235">
    <property type="term" value="P:dTTP biosynthetic process"/>
    <property type="evidence" value="ECO:0007669"/>
    <property type="project" value="TreeGrafter"/>
</dbReference>
<dbReference type="SUPFAM" id="SSF52540">
    <property type="entry name" value="P-loop containing nucleoside triphosphate hydrolases"/>
    <property type="match status" value="1"/>
</dbReference>
<accession>A0A7R8YL25</accession>
<keyword evidence="4" id="KW-0808">Transferase</keyword>
<gene>
    <name evidence="10" type="ORF">HERILL_LOCUS503</name>
</gene>
<evidence type="ECO:0000259" key="9">
    <source>
        <dbReference type="Pfam" id="PF02223"/>
    </source>
</evidence>
<organism evidence="10 11">
    <name type="scientific">Hermetia illucens</name>
    <name type="common">Black soldier fly</name>
    <dbReference type="NCBI Taxonomy" id="343691"/>
    <lineage>
        <taxon>Eukaryota</taxon>
        <taxon>Metazoa</taxon>
        <taxon>Ecdysozoa</taxon>
        <taxon>Arthropoda</taxon>
        <taxon>Hexapoda</taxon>
        <taxon>Insecta</taxon>
        <taxon>Pterygota</taxon>
        <taxon>Neoptera</taxon>
        <taxon>Endopterygota</taxon>
        <taxon>Diptera</taxon>
        <taxon>Brachycera</taxon>
        <taxon>Stratiomyomorpha</taxon>
        <taxon>Stratiomyidae</taxon>
        <taxon>Hermetiinae</taxon>
        <taxon>Hermetia</taxon>
    </lineage>
</organism>
<dbReference type="InterPro" id="IPR018095">
    <property type="entry name" value="Thymidylate_kin_CS"/>
</dbReference>
<proteinExistence type="inferred from homology"/>
<evidence type="ECO:0000313" key="10">
    <source>
        <dbReference type="EMBL" id="CAD7077130.1"/>
    </source>
</evidence>
<dbReference type="EC" id="2.7.4.9" evidence="3"/>
<evidence type="ECO:0000256" key="2">
    <source>
        <dbReference type="ARBA" id="ARBA00009776"/>
    </source>
</evidence>
<dbReference type="InterPro" id="IPR027417">
    <property type="entry name" value="P-loop_NTPase"/>
</dbReference>
<comment type="similarity">
    <text evidence="2">Belongs to the thymidylate kinase family.</text>
</comment>
<evidence type="ECO:0000256" key="6">
    <source>
        <dbReference type="ARBA" id="ARBA00022741"/>
    </source>
</evidence>